<gene>
    <name evidence="2" type="ORF">METZ01_LOCUS488262</name>
</gene>
<feature type="non-terminal residue" evidence="2">
    <location>
        <position position="1"/>
    </location>
</feature>
<keyword evidence="1" id="KW-0812">Transmembrane</keyword>
<dbReference type="PANTHER" id="PTHR38454">
    <property type="entry name" value="INTEGRAL MEMBRANE PROTEIN-RELATED"/>
    <property type="match status" value="1"/>
</dbReference>
<feature type="transmembrane region" description="Helical" evidence="1">
    <location>
        <begin position="96"/>
        <end position="117"/>
    </location>
</feature>
<dbReference type="AlphaFoldDB" id="A0A383CUV9"/>
<evidence type="ECO:0008006" key="3">
    <source>
        <dbReference type="Google" id="ProtNLM"/>
    </source>
</evidence>
<name>A0A383CUV9_9ZZZZ</name>
<sequence>HVPGEEVLFEDASDLPELLYESTMPGKATMVRYGINDISVDVKSEGGYLVLTDMFFPGWYAEIDGEEQKILRANYAFRAIQVPPGEHRVEFRYSPLSFSIGAGLSLFSLAACLGMMVSRNRPSI</sequence>
<dbReference type="InterPro" id="IPR018580">
    <property type="entry name" value="Uncharacterised_YfhO"/>
</dbReference>
<keyword evidence="1" id="KW-1133">Transmembrane helix</keyword>
<evidence type="ECO:0000313" key="2">
    <source>
        <dbReference type="EMBL" id="SVE35408.1"/>
    </source>
</evidence>
<protein>
    <recommendedName>
        <fullName evidence="3">YfhO family protein</fullName>
    </recommendedName>
</protein>
<dbReference type="EMBL" id="UINC01211495">
    <property type="protein sequence ID" value="SVE35408.1"/>
    <property type="molecule type" value="Genomic_DNA"/>
</dbReference>
<proteinExistence type="predicted"/>
<accession>A0A383CUV9</accession>
<dbReference type="PANTHER" id="PTHR38454:SF1">
    <property type="entry name" value="INTEGRAL MEMBRANE PROTEIN"/>
    <property type="match status" value="1"/>
</dbReference>
<dbReference type="Pfam" id="PF09586">
    <property type="entry name" value="YfhO"/>
    <property type="match status" value="1"/>
</dbReference>
<reference evidence="2" key="1">
    <citation type="submission" date="2018-05" db="EMBL/GenBank/DDBJ databases">
        <authorList>
            <person name="Lanie J.A."/>
            <person name="Ng W.-L."/>
            <person name="Kazmierczak K.M."/>
            <person name="Andrzejewski T.M."/>
            <person name="Davidsen T.M."/>
            <person name="Wayne K.J."/>
            <person name="Tettelin H."/>
            <person name="Glass J.I."/>
            <person name="Rusch D."/>
            <person name="Podicherti R."/>
            <person name="Tsui H.-C.T."/>
            <person name="Winkler M.E."/>
        </authorList>
    </citation>
    <scope>NUCLEOTIDE SEQUENCE</scope>
</reference>
<evidence type="ECO:0000256" key="1">
    <source>
        <dbReference type="SAM" id="Phobius"/>
    </source>
</evidence>
<organism evidence="2">
    <name type="scientific">marine metagenome</name>
    <dbReference type="NCBI Taxonomy" id="408172"/>
    <lineage>
        <taxon>unclassified sequences</taxon>
        <taxon>metagenomes</taxon>
        <taxon>ecological metagenomes</taxon>
    </lineage>
</organism>
<keyword evidence="1" id="KW-0472">Membrane</keyword>